<dbReference type="STRING" id="1176587.A8C56_01845"/>
<dbReference type="KEGG" id="nia:A8C56_01845"/>
<reference evidence="3 4" key="1">
    <citation type="submission" date="2016-05" db="EMBL/GenBank/DDBJ databases">
        <title>Niabella ginsenosidivorans BS26 whole genome sequencing.</title>
        <authorList>
            <person name="Im W.T."/>
            <person name="Siddiqi M.Z."/>
        </authorList>
    </citation>
    <scope>NUCLEOTIDE SEQUENCE [LARGE SCALE GENOMIC DNA]</scope>
    <source>
        <strain evidence="3 4">BS26</strain>
    </source>
</reference>
<dbReference type="EMBL" id="CP015772">
    <property type="protein sequence ID" value="ANH79886.1"/>
    <property type="molecule type" value="Genomic_DNA"/>
</dbReference>
<gene>
    <name evidence="3" type="ORF">A8C56_01845</name>
</gene>
<evidence type="ECO:0008006" key="5">
    <source>
        <dbReference type="Google" id="ProtNLM"/>
    </source>
</evidence>
<feature type="region of interest" description="Disordered" evidence="1">
    <location>
        <begin position="13"/>
        <end position="130"/>
    </location>
</feature>
<keyword evidence="4" id="KW-1185">Reference proteome</keyword>
<feature type="transmembrane region" description="Helical" evidence="2">
    <location>
        <begin position="332"/>
        <end position="349"/>
    </location>
</feature>
<evidence type="ECO:0000313" key="3">
    <source>
        <dbReference type="EMBL" id="ANH79886.1"/>
    </source>
</evidence>
<keyword evidence="2" id="KW-0812">Transmembrane</keyword>
<feature type="compositionally biased region" description="Basic and acidic residues" evidence="1">
    <location>
        <begin position="62"/>
        <end position="74"/>
    </location>
</feature>
<keyword evidence="2" id="KW-1133">Transmembrane helix</keyword>
<keyword evidence="2" id="KW-0472">Membrane</keyword>
<feature type="transmembrane region" description="Helical" evidence="2">
    <location>
        <begin position="302"/>
        <end position="320"/>
    </location>
</feature>
<name>A0A1A9HWX5_9BACT</name>
<dbReference type="AlphaFoldDB" id="A0A1A9HWX5"/>
<feature type="transmembrane region" description="Helical" evidence="2">
    <location>
        <begin position="433"/>
        <end position="460"/>
    </location>
</feature>
<dbReference type="Proteomes" id="UP000077667">
    <property type="component" value="Chromosome"/>
</dbReference>
<feature type="transmembrane region" description="Helical" evidence="2">
    <location>
        <begin position="369"/>
        <end position="394"/>
    </location>
</feature>
<dbReference type="Pfam" id="PF14093">
    <property type="entry name" value="DUF4271"/>
    <property type="match status" value="1"/>
</dbReference>
<protein>
    <recommendedName>
        <fullName evidence="5">DUF4271 domain-containing protein</fullName>
    </recommendedName>
</protein>
<evidence type="ECO:0000313" key="4">
    <source>
        <dbReference type="Proteomes" id="UP000077667"/>
    </source>
</evidence>
<proteinExistence type="predicted"/>
<sequence>MFFILVHINGLQAQTNDSSRPKPQAIRTQAKPLQKKTGAKATGQKQPTRPPQQKKPTIQEKAVQRKPAEQKDTTKPAAKKTGQPSKQTQPAAKHNVLQQKPAEQKKDTAKHALKTPVKKTVLKPGQKKDSLAAKKLLKPLITPKPGVSRQDSGTVKKAAHPIRHNPIKRDSLAKADSLRKTALAAAHPSDTARINAAVADSLQKRRQLAVLIRNYQLTWKILSGHPYFAMAAPPVITPYSKKAERPGKELYFYTLAGILLLFAGFKTAFSKYFDDLTTLFFKRTLKQRQLQQQLSQNTLPSFLFNILFTLVAGFYLTLLTQQFTFRKLDHPLWQIFCAAVILVACVYLAKFFLLKLCGWLFNIQNLTDAYIFLIFLVNKIITLFLLPVIVIAALGGTGIKTIIWTLSWLVIAALFLYRFFVTLQMVQKNNRVSLFHFLLYFVAFELLPVFVIYRFILLFLT</sequence>
<accession>A0A1A9HWX5</accession>
<feature type="transmembrane region" description="Helical" evidence="2">
    <location>
        <begin position="250"/>
        <end position="269"/>
    </location>
</feature>
<organism evidence="3 4">
    <name type="scientific">Niabella ginsenosidivorans</name>
    <dbReference type="NCBI Taxonomy" id="1176587"/>
    <lineage>
        <taxon>Bacteria</taxon>
        <taxon>Pseudomonadati</taxon>
        <taxon>Bacteroidota</taxon>
        <taxon>Chitinophagia</taxon>
        <taxon>Chitinophagales</taxon>
        <taxon>Chitinophagaceae</taxon>
        <taxon>Niabella</taxon>
    </lineage>
</organism>
<feature type="transmembrane region" description="Helical" evidence="2">
    <location>
        <begin position="401"/>
        <end position="421"/>
    </location>
</feature>
<evidence type="ECO:0000256" key="1">
    <source>
        <dbReference type="SAM" id="MobiDB-lite"/>
    </source>
</evidence>
<feature type="compositionally biased region" description="Basic residues" evidence="1">
    <location>
        <begin position="111"/>
        <end position="121"/>
    </location>
</feature>
<evidence type="ECO:0000256" key="2">
    <source>
        <dbReference type="SAM" id="Phobius"/>
    </source>
</evidence>
<dbReference type="InterPro" id="IPR025367">
    <property type="entry name" value="DUF4271"/>
</dbReference>